<dbReference type="InterPro" id="IPR027304">
    <property type="entry name" value="Trigger_fact/SurA_dom_sf"/>
</dbReference>
<dbReference type="Proteomes" id="UP001497416">
    <property type="component" value="Unassembled WGS sequence"/>
</dbReference>
<proteinExistence type="predicted"/>
<evidence type="ECO:0008006" key="3">
    <source>
        <dbReference type="Google" id="ProtNLM"/>
    </source>
</evidence>
<name>A0ABM9NYL9_9FLAO</name>
<sequence length="290" mass="33964">MKKLVLLFSVLLSVSSCDKIKSLDIFTKKEEKKEPVVASVGETNLYLSELESVIPKGISDNDSIVLAKSYINTWAKQQLLLQRAEENISEVNSNKIDELIKAYRQSLYINGYKETLIKQQLDTIISEASIEDYYQKNKDNFKLNEELLQIKYVYFGNDFLDKEEAIEKFKSTEEEDLEDLEALTINFKDYQLRDSTWITYDKLLQKIPPFRYETKEKLLKISKFIKKEDSLGVYLVAVNNVLMRNDIAPLSYIENNIKQLILHNRKIELVRDIEKTLINDAIKNNEFKEY</sequence>
<accession>A0ABM9NYL9</accession>
<protein>
    <recommendedName>
        <fullName evidence="3">Peptidylprolyl isomerase</fullName>
    </recommendedName>
</protein>
<keyword evidence="2" id="KW-1185">Reference proteome</keyword>
<dbReference type="SUPFAM" id="SSF109998">
    <property type="entry name" value="Triger factor/SurA peptide-binding domain-like"/>
    <property type="match status" value="1"/>
</dbReference>
<evidence type="ECO:0000313" key="2">
    <source>
        <dbReference type="Proteomes" id="UP001497416"/>
    </source>
</evidence>
<reference evidence="1 2" key="1">
    <citation type="submission" date="2024-05" db="EMBL/GenBank/DDBJ databases">
        <authorList>
            <person name="Duchaud E."/>
        </authorList>
    </citation>
    <scope>NUCLEOTIDE SEQUENCE [LARGE SCALE GENOMIC DNA]</scope>
    <source>
        <strain evidence="1">Ena-SAMPLE-TAB-13-05-2024-13:56:06:370-140302</strain>
    </source>
</reference>
<dbReference type="RefSeq" id="WP_348711690.1">
    <property type="nucleotide sequence ID" value="NZ_CAXIXY010000004.1"/>
</dbReference>
<organism evidence="1 2">
    <name type="scientific">Tenacibaculum platacis</name>
    <dbReference type="NCBI Taxonomy" id="3137852"/>
    <lineage>
        <taxon>Bacteria</taxon>
        <taxon>Pseudomonadati</taxon>
        <taxon>Bacteroidota</taxon>
        <taxon>Flavobacteriia</taxon>
        <taxon>Flavobacteriales</taxon>
        <taxon>Flavobacteriaceae</taxon>
        <taxon>Tenacibaculum</taxon>
    </lineage>
</organism>
<dbReference type="EMBL" id="CAXIXY010000004">
    <property type="protein sequence ID" value="CAL2084198.1"/>
    <property type="molecule type" value="Genomic_DNA"/>
</dbReference>
<evidence type="ECO:0000313" key="1">
    <source>
        <dbReference type="EMBL" id="CAL2084198.1"/>
    </source>
</evidence>
<dbReference type="PROSITE" id="PS51257">
    <property type="entry name" value="PROKAR_LIPOPROTEIN"/>
    <property type="match status" value="1"/>
</dbReference>
<comment type="caution">
    <text evidence="1">The sequence shown here is derived from an EMBL/GenBank/DDBJ whole genome shotgun (WGS) entry which is preliminary data.</text>
</comment>
<gene>
    <name evidence="1" type="ORF">T190607A01A_20263</name>
</gene>